<dbReference type="RefSeq" id="WP_200503705.1">
    <property type="nucleotide sequence ID" value="NZ_JAEDAJ010000014.1"/>
</dbReference>
<dbReference type="EMBL" id="JAEDAJ010000014">
    <property type="protein sequence ID" value="MBK0332809.1"/>
    <property type="molecule type" value="Genomic_DNA"/>
</dbReference>
<dbReference type="PANTHER" id="PTHR23542">
    <property type="match status" value="1"/>
</dbReference>
<keyword evidence="2" id="KW-0472">Membrane</keyword>
<feature type="transmembrane region" description="Helical" evidence="2">
    <location>
        <begin position="105"/>
        <end position="129"/>
    </location>
</feature>
<accession>A0ABS1BDT6</accession>
<feature type="transmembrane region" description="Helical" evidence="2">
    <location>
        <begin position="18"/>
        <end position="39"/>
    </location>
</feature>
<feature type="transmembrane region" description="Helical" evidence="2">
    <location>
        <begin position="141"/>
        <end position="165"/>
    </location>
</feature>
<feature type="transmembrane region" description="Helical" evidence="2">
    <location>
        <begin position="78"/>
        <end position="99"/>
    </location>
</feature>
<feature type="transmembrane region" description="Helical" evidence="2">
    <location>
        <begin position="45"/>
        <end position="66"/>
    </location>
</feature>
<gene>
    <name evidence="3" type="ORF">I8D64_15510</name>
</gene>
<feature type="compositionally biased region" description="Basic and acidic residues" evidence="1">
    <location>
        <begin position="201"/>
        <end position="219"/>
    </location>
</feature>
<reference evidence="3 4" key="1">
    <citation type="submission" date="2020-12" db="EMBL/GenBank/DDBJ databases">
        <title>Brachybacterium sp. MASK1Z-5, whole genome shotgun sequence.</title>
        <authorList>
            <person name="Tuo L."/>
        </authorList>
    </citation>
    <scope>NUCLEOTIDE SEQUENCE [LARGE SCALE GENOMIC DNA]</scope>
    <source>
        <strain evidence="3 4">MASK1Z-5</strain>
    </source>
</reference>
<evidence type="ECO:0008006" key="5">
    <source>
        <dbReference type="Google" id="ProtNLM"/>
    </source>
</evidence>
<feature type="transmembrane region" description="Helical" evidence="2">
    <location>
        <begin position="261"/>
        <end position="281"/>
    </location>
</feature>
<feature type="transmembrane region" description="Helical" evidence="2">
    <location>
        <begin position="377"/>
        <end position="399"/>
    </location>
</feature>
<evidence type="ECO:0000256" key="1">
    <source>
        <dbReference type="SAM" id="MobiDB-lite"/>
    </source>
</evidence>
<keyword evidence="2" id="KW-1133">Transmembrane helix</keyword>
<dbReference type="InterPro" id="IPR036259">
    <property type="entry name" value="MFS_trans_sf"/>
</dbReference>
<comment type="caution">
    <text evidence="3">The sequence shown here is derived from an EMBL/GenBank/DDBJ whole genome shotgun (WGS) entry which is preliminary data.</text>
</comment>
<feature type="transmembrane region" description="Helical" evidence="2">
    <location>
        <begin position="318"/>
        <end position="340"/>
    </location>
</feature>
<feature type="transmembrane region" description="Helical" evidence="2">
    <location>
        <begin position="293"/>
        <end position="312"/>
    </location>
</feature>
<organism evidence="3 4">
    <name type="scientific">Brachybacterium halotolerans</name>
    <dbReference type="NCBI Taxonomy" id="2795215"/>
    <lineage>
        <taxon>Bacteria</taxon>
        <taxon>Bacillati</taxon>
        <taxon>Actinomycetota</taxon>
        <taxon>Actinomycetes</taxon>
        <taxon>Micrococcales</taxon>
        <taxon>Dermabacteraceae</taxon>
        <taxon>Brachybacterium</taxon>
    </lineage>
</organism>
<feature type="transmembrane region" description="Helical" evidence="2">
    <location>
        <begin position="171"/>
        <end position="190"/>
    </location>
</feature>
<feature type="transmembrane region" description="Helical" evidence="2">
    <location>
        <begin position="231"/>
        <end position="255"/>
    </location>
</feature>
<dbReference type="Proteomes" id="UP000612352">
    <property type="component" value="Unassembled WGS sequence"/>
</dbReference>
<dbReference type="PANTHER" id="PTHR23542:SF1">
    <property type="entry name" value="MAJOR FACILITATOR SUPERFAMILY (MFS) PROFILE DOMAIN-CONTAINING PROTEIN"/>
    <property type="match status" value="1"/>
</dbReference>
<protein>
    <recommendedName>
        <fullName evidence="5">MFS transporter</fullName>
    </recommendedName>
</protein>
<sequence>MPNPYSTILRTPGIVRRLFAVLLSALPLGMLSLGIVLSVQEWTGSLRAAGTISALFGLGNAIGLTVQGVLMERGHERGLLLLAGASCAAGLGLFTAVGFLDGPLWALAVLALTGGTCIPAITAAARGWLPLALAEPSERSASYALLAALFQTAVAVGPLLLSLALLLRGPALALALSAASILGASLVFALPRDLKRDRGTVAADVHRSHAGRTDPERRPARGSRPSPGLRTILCAEALGGIAVGATGVGVPAAMASAGRPVLVGVGFAALACGEVLTALIIGTRPIPTHRRRLLPEVLAGCAISALLVRLSAGSPGLLVLAMMILGASTAPATVVKSALLDRVSTADAVARGYSQLVAVSLISAAAGSALAGQLSDALSPVGLLVIPVASLGLAAAWTASRMRTLG</sequence>
<keyword evidence="2" id="KW-0812">Transmembrane</keyword>
<feature type="region of interest" description="Disordered" evidence="1">
    <location>
        <begin position="201"/>
        <end position="228"/>
    </location>
</feature>
<evidence type="ECO:0000313" key="3">
    <source>
        <dbReference type="EMBL" id="MBK0332809.1"/>
    </source>
</evidence>
<name>A0ABS1BDT6_9MICO</name>
<dbReference type="SUPFAM" id="SSF103473">
    <property type="entry name" value="MFS general substrate transporter"/>
    <property type="match status" value="1"/>
</dbReference>
<evidence type="ECO:0000256" key="2">
    <source>
        <dbReference type="SAM" id="Phobius"/>
    </source>
</evidence>
<dbReference type="Gene3D" id="1.20.1250.20">
    <property type="entry name" value="MFS general substrate transporter like domains"/>
    <property type="match status" value="1"/>
</dbReference>
<proteinExistence type="predicted"/>
<feature type="transmembrane region" description="Helical" evidence="2">
    <location>
        <begin position="352"/>
        <end position="371"/>
    </location>
</feature>
<evidence type="ECO:0000313" key="4">
    <source>
        <dbReference type="Proteomes" id="UP000612352"/>
    </source>
</evidence>
<keyword evidence="4" id="KW-1185">Reference proteome</keyword>